<sequence>MGIEYWRIPLSKCVLLLIGVVRRLPRVVSSRYWSVSRRHHGSCLPIFLRAPPCLDWLNSGQDGPSLSGTQPFRGILVPANDLPLVGVPTLIVPLTA</sequence>
<reference evidence="2" key="1">
    <citation type="submission" date="2019-10" db="EMBL/GenBank/DDBJ databases">
        <authorList>
            <consortium name="DOE Joint Genome Institute"/>
            <person name="Kuo A."/>
            <person name="Miyauchi S."/>
            <person name="Kiss E."/>
            <person name="Drula E."/>
            <person name="Kohler A."/>
            <person name="Sanchez-Garcia M."/>
            <person name="Andreopoulos B."/>
            <person name="Barry K.W."/>
            <person name="Bonito G."/>
            <person name="Buee M."/>
            <person name="Carver A."/>
            <person name="Chen C."/>
            <person name="Cichocki N."/>
            <person name="Clum A."/>
            <person name="Culley D."/>
            <person name="Crous P.W."/>
            <person name="Fauchery L."/>
            <person name="Girlanda M."/>
            <person name="Hayes R."/>
            <person name="Keri Z."/>
            <person name="LaButti K."/>
            <person name="Lipzen A."/>
            <person name="Lombard V."/>
            <person name="Magnuson J."/>
            <person name="Maillard F."/>
            <person name="Morin E."/>
            <person name="Murat C."/>
            <person name="Nolan M."/>
            <person name="Ohm R."/>
            <person name="Pangilinan J."/>
            <person name="Pereira M."/>
            <person name="Perotto S."/>
            <person name="Peter M."/>
            <person name="Riley R."/>
            <person name="Sitrit Y."/>
            <person name="Stielow B."/>
            <person name="Szollosi G."/>
            <person name="Zifcakova L."/>
            <person name="Stursova M."/>
            <person name="Spatafora J.W."/>
            <person name="Tedersoo L."/>
            <person name="Vaario L.-M."/>
            <person name="Yamada A."/>
            <person name="Yan M."/>
            <person name="Wang P."/>
            <person name="Xu J."/>
            <person name="Bruns T."/>
            <person name="Baldrian P."/>
            <person name="Vilgalys R."/>
            <person name="Henrissat B."/>
            <person name="Grigoriev I.V."/>
            <person name="Hibbett D."/>
            <person name="Nagy L.G."/>
            <person name="Martin F.M."/>
        </authorList>
    </citation>
    <scope>NUCLEOTIDE SEQUENCE</scope>
    <source>
        <strain evidence="2">BED1</strain>
    </source>
</reference>
<evidence type="ECO:0000256" key="1">
    <source>
        <dbReference type="SAM" id="SignalP"/>
    </source>
</evidence>
<gene>
    <name evidence="2" type="ORF">L210DRAFT_952869</name>
</gene>
<keyword evidence="3" id="KW-1185">Reference proteome</keyword>
<proteinExistence type="predicted"/>
<feature type="signal peptide" evidence="1">
    <location>
        <begin position="1"/>
        <end position="30"/>
    </location>
</feature>
<evidence type="ECO:0008006" key="4">
    <source>
        <dbReference type="Google" id="ProtNLM"/>
    </source>
</evidence>
<keyword evidence="1" id="KW-0732">Signal</keyword>
<evidence type="ECO:0000313" key="2">
    <source>
        <dbReference type="EMBL" id="KAF8443917.1"/>
    </source>
</evidence>
<dbReference type="AlphaFoldDB" id="A0AAD4BZW4"/>
<accession>A0AAD4BZW4</accession>
<protein>
    <recommendedName>
        <fullName evidence="4">Secreted protein</fullName>
    </recommendedName>
</protein>
<name>A0AAD4BZW4_BOLED</name>
<organism evidence="2 3">
    <name type="scientific">Boletus edulis BED1</name>
    <dbReference type="NCBI Taxonomy" id="1328754"/>
    <lineage>
        <taxon>Eukaryota</taxon>
        <taxon>Fungi</taxon>
        <taxon>Dikarya</taxon>
        <taxon>Basidiomycota</taxon>
        <taxon>Agaricomycotina</taxon>
        <taxon>Agaricomycetes</taxon>
        <taxon>Agaricomycetidae</taxon>
        <taxon>Boletales</taxon>
        <taxon>Boletineae</taxon>
        <taxon>Boletaceae</taxon>
        <taxon>Boletoideae</taxon>
        <taxon>Boletus</taxon>
    </lineage>
</organism>
<reference evidence="2" key="2">
    <citation type="journal article" date="2020" name="Nat. Commun.">
        <title>Large-scale genome sequencing of mycorrhizal fungi provides insights into the early evolution of symbiotic traits.</title>
        <authorList>
            <person name="Miyauchi S."/>
            <person name="Kiss E."/>
            <person name="Kuo A."/>
            <person name="Drula E."/>
            <person name="Kohler A."/>
            <person name="Sanchez-Garcia M."/>
            <person name="Morin E."/>
            <person name="Andreopoulos B."/>
            <person name="Barry K.W."/>
            <person name="Bonito G."/>
            <person name="Buee M."/>
            <person name="Carver A."/>
            <person name="Chen C."/>
            <person name="Cichocki N."/>
            <person name="Clum A."/>
            <person name="Culley D."/>
            <person name="Crous P.W."/>
            <person name="Fauchery L."/>
            <person name="Girlanda M."/>
            <person name="Hayes R.D."/>
            <person name="Keri Z."/>
            <person name="LaButti K."/>
            <person name="Lipzen A."/>
            <person name="Lombard V."/>
            <person name="Magnuson J."/>
            <person name="Maillard F."/>
            <person name="Murat C."/>
            <person name="Nolan M."/>
            <person name="Ohm R.A."/>
            <person name="Pangilinan J."/>
            <person name="Pereira M.F."/>
            <person name="Perotto S."/>
            <person name="Peter M."/>
            <person name="Pfister S."/>
            <person name="Riley R."/>
            <person name="Sitrit Y."/>
            <person name="Stielow J.B."/>
            <person name="Szollosi G."/>
            <person name="Zifcakova L."/>
            <person name="Stursova M."/>
            <person name="Spatafora J.W."/>
            <person name="Tedersoo L."/>
            <person name="Vaario L.M."/>
            <person name="Yamada A."/>
            <person name="Yan M."/>
            <person name="Wang P."/>
            <person name="Xu J."/>
            <person name="Bruns T."/>
            <person name="Baldrian P."/>
            <person name="Vilgalys R."/>
            <person name="Dunand C."/>
            <person name="Henrissat B."/>
            <person name="Grigoriev I.V."/>
            <person name="Hibbett D."/>
            <person name="Nagy L.G."/>
            <person name="Martin F.M."/>
        </authorList>
    </citation>
    <scope>NUCLEOTIDE SEQUENCE</scope>
    <source>
        <strain evidence="2">BED1</strain>
    </source>
</reference>
<dbReference type="Proteomes" id="UP001194468">
    <property type="component" value="Unassembled WGS sequence"/>
</dbReference>
<evidence type="ECO:0000313" key="3">
    <source>
        <dbReference type="Proteomes" id="UP001194468"/>
    </source>
</evidence>
<comment type="caution">
    <text evidence="2">The sequence shown here is derived from an EMBL/GenBank/DDBJ whole genome shotgun (WGS) entry which is preliminary data.</text>
</comment>
<feature type="chain" id="PRO_5042180846" description="Secreted protein" evidence="1">
    <location>
        <begin position="31"/>
        <end position="96"/>
    </location>
</feature>
<dbReference type="EMBL" id="WHUW01000007">
    <property type="protein sequence ID" value="KAF8443917.1"/>
    <property type="molecule type" value="Genomic_DNA"/>
</dbReference>